<dbReference type="AlphaFoldDB" id="A0A414R020"/>
<accession>A0A414R020</accession>
<evidence type="ECO:0000313" key="3">
    <source>
        <dbReference type="Proteomes" id="UP000283701"/>
    </source>
</evidence>
<dbReference type="EMBL" id="QRHP01000003">
    <property type="protein sequence ID" value="RHF86381.1"/>
    <property type="molecule type" value="Genomic_DNA"/>
</dbReference>
<reference evidence="2 3" key="1">
    <citation type="submission" date="2018-08" db="EMBL/GenBank/DDBJ databases">
        <title>A genome reference for cultivated species of the human gut microbiota.</title>
        <authorList>
            <person name="Zou Y."/>
            <person name="Xue W."/>
            <person name="Luo G."/>
        </authorList>
    </citation>
    <scope>NUCLEOTIDE SEQUENCE [LARGE SCALE GENOMIC DNA]</scope>
    <source>
        <strain evidence="2 3">AM23-23AC</strain>
    </source>
</reference>
<name>A0A414R020_9FIRM</name>
<comment type="caution">
    <text evidence="2">The sequence shown here is derived from an EMBL/GenBank/DDBJ whole genome shotgun (WGS) entry which is preliminary data.</text>
</comment>
<feature type="transmembrane region" description="Helical" evidence="1">
    <location>
        <begin position="54"/>
        <end position="76"/>
    </location>
</feature>
<organism evidence="2 3">
    <name type="scientific">Roseburia inulinivorans</name>
    <dbReference type="NCBI Taxonomy" id="360807"/>
    <lineage>
        <taxon>Bacteria</taxon>
        <taxon>Bacillati</taxon>
        <taxon>Bacillota</taxon>
        <taxon>Clostridia</taxon>
        <taxon>Lachnospirales</taxon>
        <taxon>Lachnospiraceae</taxon>
        <taxon>Roseburia</taxon>
    </lineage>
</organism>
<keyword evidence="1" id="KW-1133">Transmembrane helix</keyword>
<sequence length="79" mass="9254">MKKLWDCAMQKHWSNVAKVYWFLFTNTILWIAIPLILCFIAGTVTGYNTQWMEWTTILTGYSGMGLGFFGGIIFYMRQQ</sequence>
<protein>
    <submittedName>
        <fullName evidence="2">Uncharacterized protein</fullName>
    </submittedName>
</protein>
<gene>
    <name evidence="2" type="ORF">DW654_05550</name>
</gene>
<proteinExistence type="predicted"/>
<evidence type="ECO:0000256" key="1">
    <source>
        <dbReference type="SAM" id="Phobius"/>
    </source>
</evidence>
<dbReference type="Proteomes" id="UP000283701">
    <property type="component" value="Unassembled WGS sequence"/>
</dbReference>
<keyword evidence="1" id="KW-0812">Transmembrane</keyword>
<dbReference type="RefSeq" id="WP_118202627.1">
    <property type="nucleotide sequence ID" value="NZ_QRHP01000003.1"/>
</dbReference>
<feature type="transmembrane region" description="Helical" evidence="1">
    <location>
        <begin position="20"/>
        <end position="42"/>
    </location>
</feature>
<evidence type="ECO:0000313" key="2">
    <source>
        <dbReference type="EMBL" id="RHF86381.1"/>
    </source>
</evidence>
<keyword evidence="1" id="KW-0472">Membrane</keyword>